<dbReference type="SMART" id="SM00506">
    <property type="entry name" value="A1pp"/>
    <property type="match status" value="1"/>
</dbReference>
<reference evidence="3 4" key="1">
    <citation type="journal article" date="2008" name="Int. J. Syst. Evol. Microbiol.">
        <title>Amphritea japonica sp. nov. and Amphritea balenae sp. nov., isolated from the sediment adjacent to sperm whale carcasses off Kagoshima, Japan.</title>
        <authorList>
            <person name="Miyazaki M."/>
            <person name="Nogi Y."/>
            <person name="Fujiwara Y."/>
            <person name="Kawato M."/>
            <person name="Nagahama T."/>
            <person name="Kubokawa K."/>
            <person name="Horikoshi K."/>
        </authorList>
    </citation>
    <scope>NUCLEOTIDE SEQUENCE [LARGE SCALE GENOMIC DNA]</scope>
    <source>
        <strain evidence="3 4">ATCC BAA-1530</strain>
    </source>
</reference>
<evidence type="ECO:0000313" key="3">
    <source>
        <dbReference type="EMBL" id="BBB26813.1"/>
    </source>
</evidence>
<dbReference type="Pfam" id="PF01661">
    <property type="entry name" value="Macro"/>
    <property type="match status" value="1"/>
</dbReference>
<dbReference type="InterPro" id="IPR043472">
    <property type="entry name" value="Macro_dom-like"/>
</dbReference>
<dbReference type="InterPro" id="IPR050892">
    <property type="entry name" value="ADP-ribose_metab_enzymes"/>
</dbReference>
<dbReference type="PANTHER" id="PTHR12521">
    <property type="entry name" value="PROTEIN C6ORF130"/>
    <property type="match status" value="1"/>
</dbReference>
<dbReference type="CDD" id="cd02901">
    <property type="entry name" value="Macro_Poa1p-like"/>
    <property type="match status" value="1"/>
</dbReference>
<dbReference type="OrthoDB" id="9780211at2"/>
<protein>
    <recommendedName>
        <fullName evidence="2">Macro domain-containing protein</fullName>
    </recommendedName>
</protein>
<dbReference type="GO" id="GO:0140291">
    <property type="term" value="P:peptidyl-glutamate ADP-deribosylation"/>
    <property type="evidence" value="ECO:0007669"/>
    <property type="project" value="TreeGrafter"/>
</dbReference>
<dbReference type="EMBL" id="AP014545">
    <property type="protein sequence ID" value="BBB26813.1"/>
    <property type="molecule type" value="Genomic_DNA"/>
</dbReference>
<dbReference type="SUPFAM" id="SSF52949">
    <property type="entry name" value="Macro domain-like"/>
    <property type="match status" value="1"/>
</dbReference>
<dbReference type="AlphaFoldDB" id="A0A7R6PCD6"/>
<dbReference type="InterPro" id="IPR002589">
    <property type="entry name" value="Macro_dom"/>
</dbReference>
<dbReference type="Gene3D" id="3.40.220.10">
    <property type="entry name" value="Leucine Aminopeptidase, subunit E, domain 1"/>
    <property type="match status" value="1"/>
</dbReference>
<dbReference type="KEGG" id="ajp:AMJAP_2222"/>
<accession>A0A7R6PCD6</accession>
<evidence type="ECO:0000313" key="4">
    <source>
        <dbReference type="Proteomes" id="UP000595663"/>
    </source>
</evidence>
<proteinExistence type="predicted"/>
<organism evidence="3 4">
    <name type="scientific">Amphritea japonica ATCC BAA-1530</name>
    <dbReference type="NCBI Taxonomy" id="1278309"/>
    <lineage>
        <taxon>Bacteria</taxon>
        <taxon>Pseudomonadati</taxon>
        <taxon>Pseudomonadota</taxon>
        <taxon>Gammaproteobacteria</taxon>
        <taxon>Oceanospirillales</taxon>
        <taxon>Oceanospirillaceae</taxon>
        <taxon>Amphritea</taxon>
    </lineage>
</organism>
<dbReference type="PROSITE" id="PS51154">
    <property type="entry name" value="MACRO"/>
    <property type="match status" value="1"/>
</dbReference>
<keyword evidence="4" id="KW-1185">Reference proteome</keyword>
<dbReference type="RefSeq" id="WP_019620398.1">
    <property type="nucleotide sequence ID" value="NZ_AP014545.1"/>
</dbReference>
<gene>
    <name evidence="3" type="ORF">AMJAP_2222</name>
</gene>
<evidence type="ECO:0000256" key="1">
    <source>
        <dbReference type="ARBA" id="ARBA00035885"/>
    </source>
</evidence>
<evidence type="ECO:0000259" key="2">
    <source>
        <dbReference type="PROSITE" id="PS51154"/>
    </source>
</evidence>
<sequence length="381" mass="42618">MIKYVKGDFFDYDADIRVNTVNCVGVMGAGVALAFKKKYPTMFKVYEKQCKSGEIKPGVPSVWKNDDMFAASTEIVNFPTKNHWRKPSEYEYVESGLAWMQSYLADKKNVTVTLPALGCGHGGLDWDIVKNLIEKYLSTAPSDILVFEPYSSKNAGKNIPEFSESELHSLKTANIDSIADESLLYPENLKVYTQKTLFHYGLNKPLNGFDVSVIASSKPDEAEKDLIFQLIDQCASKKRSMLFGSSAAEKKLALHAASLGVITAVFLPSGIHISASKMQAANDSFELSLLSIGDPFKGFDKKAYMPSVLSRIYLSDTTIFTARKLDWISKHKKSLLTSNSKYFYFKHNSLTEQDLSAVKLLNPMPLYDLNNNADQIWNLLQ</sequence>
<dbReference type="PANTHER" id="PTHR12521:SF0">
    <property type="entry name" value="ADP-RIBOSE GLYCOHYDROLASE OARD1"/>
    <property type="match status" value="1"/>
</dbReference>
<dbReference type="Proteomes" id="UP000595663">
    <property type="component" value="Chromosome"/>
</dbReference>
<name>A0A7R6PCD6_9GAMM</name>
<feature type="domain" description="Macro" evidence="2">
    <location>
        <begin position="1"/>
        <end position="155"/>
    </location>
</feature>
<comment type="catalytic activity">
    <reaction evidence="1">
        <text>an N-(ADP-alpha-D-ribosyl)-thymidine in DNA + H2O = a thymidine in DNA + ADP-D-ribose</text>
        <dbReference type="Rhea" id="RHEA:71655"/>
        <dbReference type="Rhea" id="RHEA-COMP:13556"/>
        <dbReference type="Rhea" id="RHEA-COMP:18051"/>
        <dbReference type="ChEBI" id="CHEBI:15377"/>
        <dbReference type="ChEBI" id="CHEBI:57967"/>
        <dbReference type="ChEBI" id="CHEBI:137386"/>
        <dbReference type="ChEBI" id="CHEBI:191199"/>
    </reaction>
    <physiologicalReaction direction="left-to-right" evidence="1">
        <dbReference type="Rhea" id="RHEA:71656"/>
    </physiologicalReaction>
</comment>